<dbReference type="EMBL" id="NFEA01000047">
    <property type="protein sequence ID" value="OTZ29312.1"/>
    <property type="molecule type" value="Genomic_DNA"/>
</dbReference>
<proteinExistence type="predicted"/>
<feature type="transmembrane region" description="Helical" evidence="1">
    <location>
        <begin position="168"/>
        <end position="185"/>
    </location>
</feature>
<dbReference type="AlphaFoldDB" id="A0A9X6FY21"/>
<gene>
    <name evidence="2" type="ORF">BK761_24095</name>
</gene>
<name>A0A9X6FY21_BACUD</name>
<sequence length="262" mass="31747">MSTIKEFIPFIIPILTAVIGYIVGQKTNKVNRFFNQSENNLKTVIEPLFLSIKLIKREESSFKKEQLLNKLFESYLYEYKGIYQIGNKDLIDAFFRLEELYHDFKKEKTEDKWIEFWIELEYFYAWIEKEYWLNFYTLYREYKWYLISLNRNIFIRITFDTLRFFKDFVNFLSSLSLGFILFSLYDKFLEAFFNNKILPEGSLKFSILLLVFCMTLYAIVNVLSGFNPDSSQKKDYIEKLVSKHIGKNKKFEQQIKIPKMYK</sequence>
<protein>
    <submittedName>
        <fullName evidence="2">Uncharacterized protein</fullName>
    </submittedName>
</protein>
<keyword evidence="1" id="KW-0472">Membrane</keyword>
<feature type="transmembrane region" description="Helical" evidence="1">
    <location>
        <begin position="6"/>
        <end position="24"/>
    </location>
</feature>
<dbReference type="Proteomes" id="UP000195217">
    <property type="component" value="Unassembled WGS sequence"/>
</dbReference>
<reference evidence="2 3" key="1">
    <citation type="submission" date="2016-10" db="EMBL/GenBank/DDBJ databases">
        <title>Comparative genomics of Bacillus thuringiensis reveals a path to pathogens against multiple invertebrate hosts.</title>
        <authorList>
            <person name="Zheng J."/>
            <person name="Gao Q."/>
            <person name="Liu H."/>
            <person name="Peng D."/>
            <person name="Ruan L."/>
            <person name="Sun M."/>
        </authorList>
    </citation>
    <scope>NUCLEOTIDE SEQUENCE [LARGE SCALE GENOMIC DNA]</scope>
    <source>
        <strain evidence="2">BGSC 4M3</strain>
    </source>
</reference>
<organism evidence="2 3">
    <name type="scientific">Bacillus thuringiensis subsp. darmstadiensis</name>
    <dbReference type="NCBI Taxonomy" id="132264"/>
    <lineage>
        <taxon>Bacteria</taxon>
        <taxon>Bacillati</taxon>
        <taxon>Bacillota</taxon>
        <taxon>Bacilli</taxon>
        <taxon>Bacillales</taxon>
        <taxon>Bacillaceae</taxon>
        <taxon>Bacillus</taxon>
        <taxon>Bacillus cereus group</taxon>
    </lineage>
</organism>
<keyword evidence="1" id="KW-0812">Transmembrane</keyword>
<keyword evidence="1" id="KW-1133">Transmembrane helix</keyword>
<feature type="transmembrane region" description="Helical" evidence="1">
    <location>
        <begin position="205"/>
        <end position="226"/>
    </location>
</feature>
<comment type="caution">
    <text evidence="2">The sequence shown here is derived from an EMBL/GenBank/DDBJ whole genome shotgun (WGS) entry which is preliminary data.</text>
</comment>
<evidence type="ECO:0000256" key="1">
    <source>
        <dbReference type="SAM" id="Phobius"/>
    </source>
</evidence>
<evidence type="ECO:0000313" key="3">
    <source>
        <dbReference type="Proteomes" id="UP000195217"/>
    </source>
</evidence>
<accession>A0A9X6FY21</accession>
<evidence type="ECO:0000313" key="2">
    <source>
        <dbReference type="EMBL" id="OTZ29312.1"/>
    </source>
</evidence>
<dbReference type="RefSeq" id="WP_000104066.1">
    <property type="nucleotide sequence ID" value="NZ_NFEA01000047.1"/>
</dbReference>